<feature type="transmembrane region" description="Helical" evidence="7">
    <location>
        <begin position="126"/>
        <end position="148"/>
    </location>
</feature>
<name>A0A9W9EI66_9EURO</name>
<dbReference type="InterPro" id="IPR052337">
    <property type="entry name" value="SAT4-like"/>
</dbReference>
<dbReference type="Proteomes" id="UP001149074">
    <property type="component" value="Unassembled WGS sequence"/>
</dbReference>
<gene>
    <name evidence="9" type="ORF">N7532_011311</name>
</gene>
<sequence>MTLSPRNSEADAGPRLLRDIWALTAVASVILILRIIAKLRIGKFAVDDLLMTFALFSALVGSTLLTIAIKNGFGRRVVDINRPKVPEIIMYDYLAQTFGLAGGTLGRMSFIIFIAGLLVQRWSQKVALWVLALLQVIVNTVFVIIIFAQCPSHTSAIWDNSGKNKCWDLRVQTYYGYFQGAFNSATDLYLAVFSTYIFWNLNLKLRVKLGLVTLLGMGIFAMAAAIVKTVETHVLGTSSDPTTATVNYDCWLYIETYLVIITASIPCIRSLLRSMKSRKLNSGHTHELSSRYVVGSGHKARARRRESSLDGKRIINVSEGNVTQDNIERGDGQYEAPESRQSRESVV</sequence>
<dbReference type="Pfam" id="PF20684">
    <property type="entry name" value="Fung_rhodopsin"/>
    <property type="match status" value="1"/>
</dbReference>
<organism evidence="9 10">
    <name type="scientific">Penicillium argentinense</name>
    <dbReference type="NCBI Taxonomy" id="1131581"/>
    <lineage>
        <taxon>Eukaryota</taxon>
        <taxon>Fungi</taxon>
        <taxon>Dikarya</taxon>
        <taxon>Ascomycota</taxon>
        <taxon>Pezizomycotina</taxon>
        <taxon>Eurotiomycetes</taxon>
        <taxon>Eurotiomycetidae</taxon>
        <taxon>Eurotiales</taxon>
        <taxon>Aspergillaceae</taxon>
        <taxon>Penicillium</taxon>
    </lineage>
</organism>
<dbReference type="PANTHER" id="PTHR33048:SF155">
    <property type="entry name" value="INTEGRAL MEMBRANE PROTEIN"/>
    <property type="match status" value="1"/>
</dbReference>
<dbReference type="OrthoDB" id="5429740at2759"/>
<protein>
    <recommendedName>
        <fullName evidence="8">Rhodopsin domain-containing protein</fullName>
    </recommendedName>
</protein>
<accession>A0A9W9EI66</accession>
<dbReference type="EMBL" id="JAPQKI010000011">
    <property type="protein sequence ID" value="KAJ5082268.1"/>
    <property type="molecule type" value="Genomic_DNA"/>
</dbReference>
<comment type="similarity">
    <text evidence="5">Belongs to the SAT4 family.</text>
</comment>
<dbReference type="GO" id="GO:0016020">
    <property type="term" value="C:membrane"/>
    <property type="evidence" value="ECO:0007669"/>
    <property type="project" value="UniProtKB-SubCell"/>
</dbReference>
<evidence type="ECO:0000256" key="7">
    <source>
        <dbReference type="SAM" id="Phobius"/>
    </source>
</evidence>
<dbReference type="PANTHER" id="PTHR33048">
    <property type="entry name" value="PTH11-LIKE INTEGRAL MEMBRANE PROTEIN (AFU_ORTHOLOGUE AFUA_5G11245)"/>
    <property type="match status" value="1"/>
</dbReference>
<feature type="compositionally biased region" description="Basic and acidic residues" evidence="6">
    <location>
        <begin position="326"/>
        <end position="347"/>
    </location>
</feature>
<reference evidence="9" key="1">
    <citation type="submission" date="2022-11" db="EMBL/GenBank/DDBJ databases">
        <authorList>
            <person name="Petersen C."/>
        </authorList>
    </citation>
    <scope>NUCLEOTIDE SEQUENCE</scope>
    <source>
        <strain evidence="9">IBT 30761</strain>
    </source>
</reference>
<evidence type="ECO:0000313" key="9">
    <source>
        <dbReference type="EMBL" id="KAJ5082268.1"/>
    </source>
</evidence>
<evidence type="ECO:0000256" key="2">
    <source>
        <dbReference type="ARBA" id="ARBA00022692"/>
    </source>
</evidence>
<feature type="transmembrane region" description="Helical" evidence="7">
    <location>
        <begin position="93"/>
        <end position="119"/>
    </location>
</feature>
<evidence type="ECO:0000256" key="1">
    <source>
        <dbReference type="ARBA" id="ARBA00004141"/>
    </source>
</evidence>
<keyword evidence="3 7" id="KW-1133">Transmembrane helix</keyword>
<dbReference type="RefSeq" id="XP_056468790.1">
    <property type="nucleotide sequence ID" value="XM_056623802.1"/>
</dbReference>
<evidence type="ECO:0000259" key="8">
    <source>
        <dbReference type="Pfam" id="PF20684"/>
    </source>
</evidence>
<feature type="transmembrane region" description="Helical" evidence="7">
    <location>
        <begin position="211"/>
        <end position="230"/>
    </location>
</feature>
<comment type="caution">
    <text evidence="9">The sequence shown here is derived from an EMBL/GenBank/DDBJ whole genome shotgun (WGS) entry which is preliminary data.</text>
</comment>
<proteinExistence type="inferred from homology"/>
<feature type="region of interest" description="Disordered" evidence="6">
    <location>
        <begin position="320"/>
        <end position="347"/>
    </location>
</feature>
<keyword evidence="2 7" id="KW-0812">Transmembrane</keyword>
<feature type="transmembrane region" description="Helical" evidence="7">
    <location>
        <begin position="177"/>
        <end position="199"/>
    </location>
</feature>
<feature type="non-terminal residue" evidence="9">
    <location>
        <position position="1"/>
    </location>
</feature>
<evidence type="ECO:0000256" key="5">
    <source>
        <dbReference type="ARBA" id="ARBA00038359"/>
    </source>
</evidence>
<keyword evidence="4 7" id="KW-0472">Membrane</keyword>
<evidence type="ECO:0000313" key="10">
    <source>
        <dbReference type="Proteomes" id="UP001149074"/>
    </source>
</evidence>
<reference evidence="9" key="2">
    <citation type="journal article" date="2023" name="IMA Fungus">
        <title>Comparative genomic study of the Penicillium genus elucidates a diverse pangenome and 15 lateral gene transfer events.</title>
        <authorList>
            <person name="Petersen C."/>
            <person name="Sorensen T."/>
            <person name="Nielsen M.R."/>
            <person name="Sondergaard T.E."/>
            <person name="Sorensen J.L."/>
            <person name="Fitzpatrick D.A."/>
            <person name="Frisvad J.C."/>
            <person name="Nielsen K.L."/>
        </authorList>
    </citation>
    <scope>NUCLEOTIDE SEQUENCE</scope>
    <source>
        <strain evidence="9">IBT 30761</strain>
    </source>
</reference>
<evidence type="ECO:0000256" key="4">
    <source>
        <dbReference type="ARBA" id="ARBA00023136"/>
    </source>
</evidence>
<feature type="domain" description="Rhodopsin" evidence="8">
    <location>
        <begin position="33"/>
        <end position="273"/>
    </location>
</feature>
<feature type="transmembrane region" description="Helical" evidence="7">
    <location>
        <begin position="250"/>
        <end position="272"/>
    </location>
</feature>
<evidence type="ECO:0000256" key="3">
    <source>
        <dbReference type="ARBA" id="ARBA00022989"/>
    </source>
</evidence>
<comment type="subcellular location">
    <subcellularLocation>
        <location evidence="1">Membrane</location>
        <topology evidence="1">Multi-pass membrane protein</topology>
    </subcellularLocation>
</comment>
<feature type="transmembrane region" description="Helical" evidence="7">
    <location>
        <begin position="20"/>
        <end position="37"/>
    </location>
</feature>
<dbReference type="InterPro" id="IPR049326">
    <property type="entry name" value="Rhodopsin_dom_fungi"/>
</dbReference>
<feature type="transmembrane region" description="Helical" evidence="7">
    <location>
        <begin position="49"/>
        <end position="73"/>
    </location>
</feature>
<evidence type="ECO:0000256" key="6">
    <source>
        <dbReference type="SAM" id="MobiDB-lite"/>
    </source>
</evidence>
<dbReference type="AlphaFoldDB" id="A0A9W9EI66"/>
<keyword evidence="10" id="KW-1185">Reference proteome</keyword>
<dbReference type="GeneID" id="81362781"/>